<accession>A0AAV8X4K9</accession>
<dbReference type="AlphaFoldDB" id="A0AAV8X4K9"/>
<evidence type="ECO:0000313" key="2">
    <source>
        <dbReference type="Proteomes" id="UP001162162"/>
    </source>
</evidence>
<sequence>RKIVHVFQTCFKPKRTITSIVGLPRRLRNVKARLLHFISQGLTIADHASLIKDRVCRRAKTKKMSHGPIYVFLNSSHVELVSDLIGKGSLTALMRIIPRRVL</sequence>
<reference evidence="1" key="1">
    <citation type="journal article" date="2023" name="Insect Mol. Biol.">
        <title>Genome sequencing provides insights into the evolution of gene families encoding plant cell wall-degrading enzymes in longhorned beetles.</title>
        <authorList>
            <person name="Shin N.R."/>
            <person name="Okamura Y."/>
            <person name="Kirsch R."/>
            <person name="Pauchet Y."/>
        </authorList>
    </citation>
    <scope>NUCLEOTIDE SEQUENCE</scope>
    <source>
        <strain evidence="1">AMC_N1</strain>
    </source>
</reference>
<gene>
    <name evidence="1" type="ORF">NQ318_015741</name>
</gene>
<organism evidence="1 2">
    <name type="scientific">Aromia moschata</name>
    <dbReference type="NCBI Taxonomy" id="1265417"/>
    <lineage>
        <taxon>Eukaryota</taxon>
        <taxon>Metazoa</taxon>
        <taxon>Ecdysozoa</taxon>
        <taxon>Arthropoda</taxon>
        <taxon>Hexapoda</taxon>
        <taxon>Insecta</taxon>
        <taxon>Pterygota</taxon>
        <taxon>Neoptera</taxon>
        <taxon>Endopterygota</taxon>
        <taxon>Coleoptera</taxon>
        <taxon>Polyphaga</taxon>
        <taxon>Cucujiformia</taxon>
        <taxon>Chrysomeloidea</taxon>
        <taxon>Cerambycidae</taxon>
        <taxon>Cerambycinae</taxon>
        <taxon>Callichromatini</taxon>
        <taxon>Aromia</taxon>
    </lineage>
</organism>
<name>A0AAV8X4K9_9CUCU</name>
<dbReference type="Proteomes" id="UP001162162">
    <property type="component" value="Unassembled WGS sequence"/>
</dbReference>
<keyword evidence="2" id="KW-1185">Reference proteome</keyword>
<dbReference type="EMBL" id="JAPWTK010001192">
    <property type="protein sequence ID" value="KAJ8933599.1"/>
    <property type="molecule type" value="Genomic_DNA"/>
</dbReference>
<comment type="caution">
    <text evidence="1">The sequence shown here is derived from an EMBL/GenBank/DDBJ whole genome shotgun (WGS) entry which is preliminary data.</text>
</comment>
<protein>
    <submittedName>
        <fullName evidence="1">Uncharacterized protein</fullName>
    </submittedName>
</protein>
<feature type="non-terminal residue" evidence="1">
    <location>
        <position position="1"/>
    </location>
</feature>
<evidence type="ECO:0000313" key="1">
    <source>
        <dbReference type="EMBL" id="KAJ8933599.1"/>
    </source>
</evidence>
<proteinExistence type="predicted"/>